<evidence type="ECO:0000313" key="2">
    <source>
        <dbReference type="EMBL" id="STN84431.1"/>
    </source>
</evidence>
<dbReference type="Proteomes" id="UP000254460">
    <property type="component" value="Unassembled WGS sequence"/>
</dbReference>
<dbReference type="EMBL" id="UGGJ01000005">
    <property type="protein sequence ID" value="STO39872.1"/>
    <property type="molecule type" value="Genomic_DNA"/>
</dbReference>
<dbReference type="RefSeq" id="WP_001101065.1">
    <property type="nucleotide sequence ID" value="NZ_CABEFB020000006.1"/>
</dbReference>
<reference evidence="3 4" key="1">
    <citation type="submission" date="2018-06" db="EMBL/GenBank/DDBJ databases">
        <authorList>
            <consortium name="Pathogen Informatics"/>
            <person name="Doyle S."/>
        </authorList>
    </citation>
    <scope>NUCLEOTIDE SEQUENCE [LARGE SCALE GENOMIC DNA]</scope>
    <source>
        <strain evidence="3 4">NCTC9706</strain>
    </source>
</reference>
<evidence type="ECO:0000313" key="4">
    <source>
        <dbReference type="Proteomes" id="UP000254460"/>
    </source>
</evidence>
<protein>
    <submittedName>
        <fullName evidence="3">Uncharacterized protein</fullName>
    </submittedName>
</protein>
<sequence>MNVKELIVVLSLPGHYEVITLENGEFIVTPLPPDAILISKESHADSVSHFCIKED</sequence>
<organism evidence="3 4">
    <name type="scientific">Escherichia coli</name>
    <dbReference type="NCBI Taxonomy" id="562"/>
    <lineage>
        <taxon>Bacteria</taxon>
        <taxon>Pseudomonadati</taxon>
        <taxon>Pseudomonadota</taxon>
        <taxon>Gammaproteobacteria</taxon>
        <taxon>Enterobacterales</taxon>
        <taxon>Enterobacteriaceae</taxon>
        <taxon>Escherichia</taxon>
    </lineage>
</organism>
<evidence type="ECO:0000313" key="3">
    <source>
        <dbReference type="EMBL" id="STO39872.1"/>
    </source>
</evidence>
<evidence type="ECO:0000313" key="1">
    <source>
        <dbReference type="EMBL" id="STN83100.1"/>
    </source>
</evidence>
<dbReference type="AlphaFoldDB" id="A0A377HBH7"/>
<proteinExistence type="predicted"/>
<name>A0A377HBH7_ECOLX</name>
<dbReference type="EMBL" id="UGGJ01000001">
    <property type="protein sequence ID" value="STN83100.1"/>
    <property type="molecule type" value="Genomic_DNA"/>
</dbReference>
<accession>A0A377HBH7</accession>
<gene>
    <name evidence="1" type="ORF">NCTC9706_00031</name>
    <name evidence="2" type="ORF">NCTC9706_01436</name>
    <name evidence="3" type="ORF">NCTC9706_04143</name>
</gene>
<dbReference type="EMBL" id="UGGJ01000004">
    <property type="protein sequence ID" value="STN84431.1"/>
    <property type="molecule type" value="Genomic_DNA"/>
</dbReference>